<evidence type="ECO:0008006" key="3">
    <source>
        <dbReference type="Google" id="ProtNLM"/>
    </source>
</evidence>
<protein>
    <recommendedName>
        <fullName evidence="3">DUF3876 domain-containing protein</fullName>
    </recommendedName>
</protein>
<evidence type="ECO:0000313" key="1">
    <source>
        <dbReference type="EMBL" id="EIY96112.1"/>
    </source>
</evidence>
<dbReference type="PATRIC" id="fig|997883.3.peg.2096"/>
<proteinExistence type="predicted"/>
<dbReference type="EMBL" id="AGXN01000012">
    <property type="protein sequence ID" value="EIY96112.1"/>
    <property type="molecule type" value="Genomic_DNA"/>
</dbReference>
<comment type="caution">
    <text evidence="1">The sequence shown here is derived from an EMBL/GenBank/DDBJ whole genome shotgun (WGS) entry which is preliminary data.</text>
</comment>
<dbReference type="InterPro" id="IPR024452">
    <property type="entry name" value="DUF3876"/>
</dbReference>
<sequence>MKANRRFPVRNICGSWKSNLHSPPVQVFHDGRNFCLAIIYHPDTVIVNKIQQTGRGVSVDLFGEILLGYDEEKDILYLSTEGEYVRTDEL</sequence>
<organism evidence="1 2">
    <name type="scientific">Bacteroides fragilis CL07T12C05</name>
    <dbReference type="NCBI Taxonomy" id="997883"/>
    <lineage>
        <taxon>Bacteria</taxon>
        <taxon>Pseudomonadati</taxon>
        <taxon>Bacteroidota</taxon>
        <taxon>Bacteroidia</taxon>
        <taxon>Bacteroidales</taxon>
        <taxon>Bacteroidaceae</taxon>
        <taxon>Bacteroides</taxon>
    </lineage>
</organism>
<dbReference type="HOGENOM" id="CLU_2434702_0_0_10"/>
<dbReference type="AlphaFoldDB" id="A0A0E2AP78"/>
<gene>
    <name evidence="1" type="ORF">HMPREF1056_02000</name>
</gene>
<dbReference type="Proteomes" id="UP000003879">
    <property type="component" value="Unassembled WGS sequence"/>
</dbReference>
<dbReference type="Pfam" id="PF12992">
    <property type="entry name" value="DUF3876"/>
    <property type="match status" value="1"/>
</dbReference>
<accession>A0A0E2AP78</accession>
<reference evidence="1 2" key="1">
    <citation type="submission" date="2012-02" db="EMBL/GenBank/DDBJ databases">
        <title>The Genome Sequence of Bacteroides fragilis CL07T12C05.</title>
        <authorList>
            <consortium name="The Broad Institute Genome Sequencing Platform"/>
            <person name="Earl A."/>
            <person name="Ward D."/>
            <person name="Feldgarden M."/>
            <person name="Gevers D."/>
            <person name="Zitomersky N.L."/>
            <person name="Coyne M.J."/>
            <person name="Comstock L.E."/>
            <person name="Young S.K."/>
            <person name="Zeng Q."/>
            <person name="Gargeya S."/>
            <person name="Fitzgerald M."/>
            <person name="Haas B."/>
            <person name="Abouelleil A."/>
            <person name="Alvarado L."/>
            <person name="Arachchi H.M."/>
            <person name="Berlin A."/>
            <person name="Chapman S.B."/>
            <person name="Gearin G."/>
            <person name="Goldberg J."/>
            <person name="Griggs A."/>
            <person name="Gujja S."/>
            <person name="Hansen M."/>
            <person name="Heiman D."/>
            <person name="Howarth C."/>
            <person name="Larimer J."/>
            <person name="Lui A."/>
            <person name="MacDonald P.J.P."/>
            <person name="McCowen C."/>
            <person name="Montmayeur A."/>
            <person name="Murphy C."/>
            <person name="Neiman D."/>
            <person name="Pearson M."/>
            <person name="Priest M."/>
            <person name="Roberts A."/>
            <person name="Saif S."/>
            <person name="Shea T."/>
            <person name="Sisk P."/>
            <person name="Stolte C."/>
            <person name="Sykes S."/>
            <person name="Wortman J."/>
            <person name="Nusbaum C."/>
            <person name="Birren B."/>
        </authorList>
    </citation>
    <scope>NUCLEOTIDE SEQUENCE [LARGE SCALE GENOMIC DNA]</scope>
    <source>
        <strain evidence="1 2">CL07T12C05</strain>
    </source>
</reference>
<name>A0A0E2AP78_BACFG</name>
<evidence type="ECO:0000313" key="2">
    <source>
        <dbReference type="Proteomes" id="UP000003879"/>
    </source>
</evidence>
<dbReference type="RefSeq" id="WP_005794573.1">
    <property type="nucleotide sequence ID" value="NZ_JH724215.1"/>
</dbReference>